<dbReference type="STRING" id="559304.G8YLA0"/>
<evidence type="ECO:0000313" key="2">
    <source>
        <dbReference type="EMBL" id="CCE88834.1"/>
    </source>
</evidence>
<dbReference type="InParanoid" id="G8YLA0"/>
<dbReference type="InterPro" id="IPR004000">
    <property type="entry name" value="Actin"/>
</dbReference>
<dbReference type="Pfam" id="PF00022">
    <property type="entry name" value="Actin"/>
    <property type="match status" value="2"/>
</dbReference>
<dbReference type="FunCoup" id="G8YLA0">
    <property type="interactions" value="492"/>
</dbReference>
<organism evidence="2 3">
    <name type="scientific">Pichia sorbitophila (strain ATCC MYA-4447 / BCRC 22081 / CBS 7064 / NBRC 10061 / NRRL Y-12695)</name>
    <name type="common">Hybrid yeast</name>
    <dbReference type="NCBI Taxonomy" id="559304"/>
    <lineage>
        <taxon>Eukaryota</taxon>
        <taxon>Fungi</taxon>
        <taxon>Dikarya</taxon>
        <taxon>Ascomycota</taxon>
        <taxon>Saccharomycotina</taxon>
        <taxon>Pichiomycetes</taxon>
        <taxon>Debaryomycetaceae</taxon>
        <taxon>Millerozyma</taxon>
    </lineage>
</organism>
<comment type="similarity">
    <text evidence="1">Belongs to the actin family.</text>
</comment>
<reference evidence="2 3" key="1">
    <citation type="journal article" date="2012" name="G3 (Bethesda)">
        <title>Pichia sorbitophila, an interspecies yeast hybrid reveals early steps of genome resolution following polyploidization.</title>
        <authorList>
            <person name="Leh Louis V."/>
            <person name="Despons L."/>
            <person name="Friedrich A."/>
            <person name="Martin T."/>
            <person name="Durrens P."/>
            <person name="Casaregola S."/>
            <person name="Neuveglise C."/>
            <person name="Fairhead C."/>
            <person name="Marck C."/>
            <person name="Cruz J.A."/>
            <person name="Straub M.L."/>
            <person name="Kugler V."/>
            <person name="Sacerdot C."/>
            <person name="Uzunov Z."/>
            <person name="Thierry A."/>
            <person name="Weiss S."/>
            <person name="Bleykasten C."/>
            <person name="De Montigny J."/>
            <person name="Jacques N."/>
            <person name="Jung P."/>
            <person name="Lemaire M."/>
            <person name="Mallet S."/>
            <person name="Morel G."/>
            <person name="Richard G.F."/>
            <person name="Sarkar A."/>
            <person name="Savel G."/>
            <person name="Schacherer J."/>
            <person name="Seret M.L."/>
            <person name="Talla E."/>
            <person name="Samson G."/>
            <person name="Jubin C."/>
            <person name="Poulain J."/>
            <person name="Vacherie B."/>
            <person name="Barbe V."/>
            <person name="Pelletier E."/>
            <person name="Sherman D.J."/>
            <person name="Westhof E."/>
            <person name="Weissenbach J."/>
            <person name="Baret P.V."/>
            <person name="Wincker P."/>
            <person name="Gaillardin C."/>
            <person name="Dujon B."/>
            <person name="Souciet J.L."/>
        </authorList>
    </citation>
    <scope>NUCLEOTIDE SEQUENCE [LARGE SCALE GENOMIC DNA]</scope>
    <source>
        <strain evidence="3">ATCC MYA-4447 / BCRC 22081 / CBS 7064 / NBRC 10061 / NRRL Y-12695</strain>
    </source>
</reference>
<dbReference type="PROSITE" id="PS01132">
    <property type="entry name" value="ACTINS_ACT_LIKE"/>
    <property type="match status" value="1"/>
</dbReference>
<dbReference type="PANTHER" id="PTHR11937">
    <property type="entry name" value="ACTIN"/>
    <property type="match status" value="1"/>
</dbReference>
<name>G8YLA0_PICSO</name>
<dbReference type="Proteomes" id="UP000005222">
    <property type="component" value="Chromosome F"/>
</dbReference>
<dbReference type="InterPro" id="IPR020902">
    <property type="entry name" value="Actin/actin-like_CS"/>
</dbReference>
<dbReference type="eggNOG" id="KOG0679">
    <property type="taxonomic scope" value="Eukaryota"/>
</dbReference>
<accession>G8YLA0</accession>
<dbReference type="OrthoDB" id="5132116at2759"/>
<keyword evidence="3" id="KW-1185">Reference proteome</keyword>
<dbReference type="HOGENOM" id="CLU_062043_0_0_1"/>
<dbReference type="SMART" id="SM00268">
    <property type="entry name" value="ACTIN"/>
    <property type="match status" value="1"/>
</dbReference>
<evidence type="ECO:0000313" key="3">
    <source>
        <dbReference type="Proteomes" id="UP000005222"/>
    </source>
</evidence>
<dbReference type="OMA" id="WDRQFGA"/>
<dbReference type="AlphaFoldDB" id="G8YLA0"/>
<dbReference type="SUPFAM" id="SSF53067">
    <property type="entry name" value="Actin-like ATPase domain"/>
    <property type="match status" value="2"/>
</dbReference>
<sequence length="446" mass="50441">MSYQSPVIVIDNGSHTTKAGFSQDYIPSLVFNSSYSTSDNSKIVVGDEIDEYPENDVYTFMDSGTIYNFDNIIHNWQYVYDNLNNKEPLNSKEFPLMMTEQPWNTSKNKLTTTQIAFESLEVPLFSLVKTPLVQLYQMGRASGLVIDIGSSVASVTPILDGIIQTKSTFHSKYAGDFANLHSMNYLKSHKSLDDLIPRKFQGTRMSETFKNYQISYRTLEDFKYSMLTVNEMLTNNDSSVTKYFQLPQKDHVAVHSEQWSLLENLFQPKFSPLPDVSLPDPTINKPQSNGLSTLALLAIKSMESSFIPLNDSMTPGNMNSRYTKFNEILRELLSNILITGGSSLTVGLQQRLINDIYKQAHSFFPNYLITQPGRLVLGTLGNFQQNDLNQVWDKKFGAWIGASNLANMLKGTPDNNNGVNIALDNWFISKSDYEELGEDLVLEKFK</sequence>
<dbReference type="InterPro" id="IPR043129">
    <property type="entry name" value="ATPase_NBD"/>
</dbReference>
<proteinExistence type="inferred from homology"/>
<dbReference type="Gene3D" id="3.90.640.10">
    <property type="entry name" value="Actin, Chain A, domain 4"/>
    <property type="match status" value="1"/>
</dbReference>
<gene>
    <name evidence="2" type="primary">Piso0_001620</name>
    <name evidence="2" type="ORF">GNLVRS01_PISO0F10389g</name>
</gene>
<dbReference type="Gene3D" id="3.30.420.40">
    <property type="match status" value="2"/>
</dbReference>
<protein>
    <submittedName>
        <fullName evidence="2">Piso0_001620 protein</fullName>
    </submittedName>
</protein>
<evidence type="ECO:0000256" key="1">
    <source>
        <dbReference type="RuleBase" id="RU000487"/>
    </source>
</evidence>
<dbReference type="EMBL" id="FO082054">
    <property type="protein sequence ID" value="CCE88834.1"/>
    <property type="molecule type" value="Genomic_DNA"/>
</dbReference>